<evidence type="ECO:0000256" key="2">
    <source>
        <dbReference type="ARBA" id="ARBA00022723"/>
    </source>
</evidence>
<dbReference type="AlphaFoldDB" id="A0A0K8UAX3"/>
<dbReference type="Pfam" id="PF13359">
    <property type="entry name" value="DDE_Tnp_4"/>
    <property type="match status" value="1"/>
</dbReference>
<evidence type="ECO:0000313" key="8">
    <source>
        <dbReference type="EMBL" id="JAI43683.1"/>
    </source>
</evidence>
<accession>A0A0K8UAX3</accession>
<evidence type="ECO:0000259" key="3">
    <source>
        <dbReference type="Pfam" id="PF13359"/>
    </source>
</evidence>
<name>A0A0K8UAX3_BACLA</name>
<evidence type="ECO:0000313" key="7">
    <source>
        <dbReference type="EMBL" id="JAI34206.1"/>
    </source>
</evidence>
<organism evidence="5">
    <name type="scientific">Bactrocera latifrons</name>
    <name type="common">Malaysian fruit fly</name>
    <name type="synonym">Chaetodacus latifrons</name>
    <dbReference type="NCBI Taxonomy" id="174628"/>
    <lineage>
        <taxon>Eukaryota</taxon>
        <taxon>Metazoa</taxon>
        <taxon>Ecdysozoa</taxon>
        <taxon>Arthropoda</taxon>
        <taxon>Hexapoda</taxon>
        <taxon>Insecta</taxon>
        <taxon>Pterygota</taxon>
        <taxon>Neoptera</taxon>
        <taxon>Endopterygota</taxon>
        <taxon>Diptera</taxon>
        <taxon>Brachycera</taxon>
        <taxon>Muscomorpha</taxon>
        <taxon>Tephritoidea</taxon>
        <taxon>Tephritidae</taxon>
        <taxon>Bactrocera</taxon>
        <taxon>Bactrocera</taxon>
    </lineage>
</organism>
<dbReference type="EMBL" id="GDHF01008631">
    <property type="protein sequence ID" value="JAI43683.1"/>
    <property type="molecule type" value="Transcribed_RNA"/>
</dbReference>
<dbReference type="OrthoDB" id="6627079at2759"/>
<sequence length="154" mass="17750">MGDSAFRFANKLMKPYPFQVHPPEHEKICNYQLSKCRRVVENAFGHLKARFRRIGKGVDNHIKNVRLIIKAACTLHNFLNCHNDVINHKWIEEQITYESSVRLEQPEHTDAVADFEAEPEKIRRAIANSFYSGVVESPASSSLEMNWDWLLVGG</sequence>
<evidence type="ECO:0000313" key="6">
    <source>
        <dbReference type="EMBL" id="JAI30778.1"/>
    </source>
</evidence>
<gene>
    <name evidence="8" type="ORF">c2_g1_i1</name>
    <name evidence="7" type="ORF">c2_g1_i4</name>
    <name evidence="4" type="ORF">c2_g1_i5</name>
    <name evidence="5" type="ORF">c2_g1_i7</name>
    <name evidence="6" type="ORF">c2_g1_i8</name>
</gene>
<proteinExistence type="predicted"/>
<keyword evidence="2" id="KW-0479">Metal-binding</keyword>
<dbReference type="EMBL" id="GDHF01021536">
    <property type="protein sequence ID" value="JAI30778.1"/>
    <property type="molecule type" value="Transcribed_RNA"/>
</dbReference>
<evidence type="ECO:0000313" key="5">
    <source>
        <dbReference type="EMBL" id="JAI23716.1"/>
    </source>
</evidence>
<dbReference type="EMBL" id="GDHF01033321">
    <property type="protein sequence ID" value="JAI18993.1"/>
    <property type="molecule type" value="Transcribed_RNA"/>
</dbReference>
<dbReference type="EMBL" id="GDHF01018108">
    <property type="protein sequence ID" value="JAI34206.1"/>
    <property type="molecule type" value="Transcribed_RNA"/>
</dbReference>
<dbReference type="GO" id="GO:0046872">
    <property type="term" value="F:metal ion binding"/>
    <property type="evidence" value="ECO:0007669"/>
    <property type="project" value="UniProtKB-KW"/>
</dbReference>
<feature type="domain" description="DDE Tnp4" evidence="3">
    <location>
        <begin position="1"/>
        <end position="77"/>
    </location>
</feature>
<comment type="cofactor">
    <cofactor evidence="1">
        <name>a divalent metal cation</name>
        <dbReference type="ChEBI" id="CHEBI:60240"/>
    </cofactor>
</comment>
<dbReference type="EMBL" id="GDHF01028598">
    <property type="protein sequence ID" value="JAI23716.1"/>
    <property type="molecule type" value="Transcribed_RNA"/>
</dbReference>
<dbReference type="InterPro" id="IPR027806">
    <property type="entry name" value="HARBI1_dom"/>
</dbReference>
<evidence type="ECO:0000313" key="4">
    <source>
        <dbReference type="EMBL" id="JAI18993.1"/>
    </source>
</evidence>
<reference evidence="5" key="1">
    <citation type="submission" date="2015-06" db="EMBL/GenBank/DDBJ databases">
        <authorList>
            <person name="Hoefler B.C."/>
            <person name="Straight P.D."/>
        </authorList>
    </citation>
    <scope>NUCLEOTIDE SEQUENCE</scope>
</reference>
<evidence type="ECO:0000256" key="1">
    <source>
        <dbReference type="ARBA" id="ARBA00001968"/>
    </source>
</evidence>
<protein>
    <recommendedName>
        <fullName evidence="3">DDE Tnp4 domain-containing protein</fullName>
    </recommendedName>
</protein>